<evidence type="ECO:0000313" key="1">
    <source>
        <dbReference type="EMBL" id="PPQ27620.1"/>
    </source>
</evidence>
<proteinExistence type="predicted"/>
<dbReference type="Proteomes" id="UP000239724">
    <property type="component" value="Unassembled WGS sequence"/>
</dbReference>
<comment type="caution">
    <text evidence="1">The sequence shown here is derived from an EMBL/GenBank/DDBJ whole genome shotgun (WGS) entry which is preliminary data.</text>
</comment>
<evidence type="ECO:0000313" key="2">
    <source>
        <dbReference type="Proteomes" id="UP000239724"/>
    </source>
</evidence>
<gene>
    <name evidence="1" type="ORF">CCS01_26770</name>
</gene>
<reference evidence="1 2" key="1">
    <citation type="journal article" date="2018" name="Arch. Microbiol.">
        <title>New insights into the metabolic potential of the phototrophic purple bacterium Rhodopila globiformis DSM 161(T) from its draft genome sequence and evidence for a vanadium-dependent nitrogenase.</title>
        <authorList>
            <person name="Imhoff J.F."/>
            <person name="Rahn T."/>
            <person name="Kunzel S."/>
            <person name="Neulinger S.C."/>
        </authorList>
    </citation>
    <scope>NUCLEOTIDE SEQUENCE [LARGE SCALE GENOMIC DNA]</scope>
    <source>
        <strain evidence="1 2">DSM 161</strain>
    </source>
</reference>
<dbReference type="SUPFAM" id="SSF53955">
    <property type="entry name" value="Lysozyme-like"/>
    <property type="match status" value="1"/>
</dbReference>
<organism evidence="1 2">
    <name type="scientific">Rhodopila globiformis</name>
    <name type="common">Rhodopseudomonas globiformis</name>
    <dbReference type="NCBI Taxonomy" id="1071"/>
    <lineage>
        <taxon>Bacteria</taxon>
        <taxon>Pseudomonadati</taxon>
        <taxon>Pseudomonadota</taxon>
        <taxon>Alphaproteobacteria</taxon>
        <taxon>Acetobacterales</taxon>
        <taxon>Acetobacteraceae</taxon>
        <taxon>Rhodopila</taxon>
    </lineage>
</organism>
<dbReference type="EMBL" id="NHRY01000255">
    <property type="protein sequence ID" value="PPQ27620.1"/>
    <property type="molecule type" value="Genomic_DNA"/>
</dbReference>
<dbReference type="OrthoDB" id="8477976at2"/>
<protein>
    <recommendedName>
        <fullName evidence="3">Transglycosylase SLT domain-containing protein</fullName>
    </recommendedName>
</protein>
<dbReference type="RefSeq" id="WP_104521889.1">
    <property type="nucleotide sequence ID" value="NZ_NHRY01000255.1"/>
</dbReference>
<keyword evidence="2" id="KW-1185">Reference proteome</keyword>
<evidence type="ECO:0008006" key="3">
    <source>
        <dbReference type="Google" id="ProtNLM"/>
    </source>
</evidence>
<accession>A0A2S6MZ48</accession>
<dbReference type="AlphaFoldDB" id="A0A2S6MZ48"/>
<sequence length="303" mass="31294">MAIRIPSPAIGGYAADPQVVSAVRTASVATGTGFDTLMASAEMESGLNPGAKARTSSASGLFQFTEQTWLATVKQFGAAQGLQAAAAAIVPHDGQLTVADPTERQRILNMRFDPAISSMMAGDHLKDLAGNLAIRLGRPPDAAETYLAHFLGASGAAQMLKAAQATPDVPAARILPAAAKANPAAFTMADGTPRSAVQFVQRIRDRVNQAFQSIGSVPPEGALPFGQSTGTSVAAVSAGPMSSRWYALAVSSRTTSERAMAASLLDVFTRLDQSKESSQGPREKKDHGLPFGLVSTLAAVSGT</sequence>
<dbReference type="InterPro" id="IPR023346">
    <property type="entry name" value="Lysozyme-like_dom_sf"/>
</dbReference>
<dbReference type="Gene3D" id="1.10.530.10">
    <property type="match status" value="1"/>
</dbReference>
<name>A0A2S6MZ48_RHOGL</name>